<gene>
    <name evidence="9" type="ORF">BC008_23825</name>
</gene>
<reference evidence="9 10" key="1">
    <citation type="journal article" date="2015" name="Genome Announc.">
        <title>Draft Genome of the Euendolithic (true boring) Cyanobacterium Mastigocoleus testarum strain BC008.</title>
        <authorList>
            <person name="Guida B.S."/>
            <person name="Garcia-Pichel F."/>
        </authorList>
    </citation>
    <scope>NUCLEOTIDE SEQUENCE [LARGE SCALE GENOMIC DNA]</scope>
    <source>
        <strain evidence="9 10">BC008</strain>
    </source>
</reference>
<dbReference type="EMBL" id="LMTZ01000101">
    <property type="protein sequence ID" value="KST66007.1"/>
    <property type="molecule type" value="Genomic_DNA"/>
</dbReference>
<evidence type="ECO:0000256" key="7">
    <source>
        <dbReference type="SAM" id="Phobius"/>
    </source>
</evidence>
<dbReference type="GO" id="GO:0016020">
    <property type="term" value="C:membrane"/>
    <property type="evidence" value="ECO:0007669"/>
    <property type="project" value="UniProtKB-SubCell"/>
</dbReference>
<dbReference type="GO" id="GO:0089702">
    <property type="term" value="F:undecaprenyl-phosphate glucose phosphotransferase activity"/>
    <property type="evidence" value="ECO:0007669"/>
    <property type="project" value="TreeGrafter"/>
</dbReference>
<dbReference type="NCBIfam" id="TIGR03025">
    <property type="entry name" value="EPS_sugtrans"/>
    <property type="match status" value="1"/>
</dbReference>
<dbReference type="Pfam" id="PF02397">
    <property type="entry name" value="Bac_transf"/>
    <property type="match status" value="1"/>
</dbReference>
<organism evidence="9 10">
    <name type="scientific">Mastigocoleus testarum BC008</name>
    <dbReference type="NCBI Taxonomy" id="371196"/>
    <lineage>
        <taxon>Bacteria</taxon>
        <taxon>Bacillati</taxon>
        <taxon>Cyanobacteriota</taxon>
        <taxon>Cyanophyceae</taxon>
        <taxon>Nostocales</taxon>
        <taxon>Hapalosiphonaceae</taxon>
        <taxon>Mastigocoleus</taxon>
    </lineage>
</organism>
<evidence type="ECO:0000313" key="10">
    <source>
        <dbReference type="Proteomes" id="UP000053372"/>
    </source>
</evidence>
<comment type="subcellular location">
    <subcellularLocation>
        <location evidence="1">Membrane</location>
        <topology evidence="1">Multi-pass membrane protein</topology>
    </subcellularLocation>
</comment>
<keyword evidence="6 7" id="KW-0472">Membrane</keyword>
<dbReference type="PANTHER" id="PTHR30576:SF21">
    <property type="entry name" value="UDP-GLUCOSE:UNDECAPRENYL-PHOSPHATE GLUCOSE-1-PHOSPHATE TRANSFERASE"/>
    <property type="match status" value="1"/>
</dbReference>
<evidence type="ECO:0000256" key="2">
    <source>
        <dbReference type="ARBA" id="ARBA00006464"/>
    </source>
</evidence>
<evidence type="ECO:0000256" key="6">
    <source>
        <dbReference type="ARBA" id="ARBA00023136"/>
    </source>
</evidence>
<dbReference type="OrthoDB" id="467691at2"/>
<sequence>MQQIYSDFNLDSNKQNTNILKVLRKIPILLLLGDILGLLICLNITLWLTLGESINLLDPILTGFILLIITGMYLANTYNPDSQIAGLRTPARIIICHLVLAAIIAATIYLSGVWEKSVLLTKNVWLPSLGLFTLWSISTRMTTVAWMRSRTEQTRWLILGAGDHTVEFVKTFLQKNPFGKLVILVEDKKEAINKESISQSQGKRLHVNNLSQLHFWSKQHWSGVIVGSEIKLSDELVKHVMEARLQGSPVYRLPEFCEASWYKLPSSFLQDTWFAFSQGFNLVNSPLQLKLKKFLDKFVAGILLLILSPLMLLVALLIKLDSPGPVFYSQSRTGINCQPFKVHKFRSMYQDAEKRGAQWASKRDPRITRVGYWIRILRIDELPQIWNVLKGEMSLIGPRPERPEFDTKLKQEIPYYDVRYLVKPGITGWAQVMYPYGASVEDAYEKLSYDLYYIKNYSLFLDIAIFFKTIRVVLLGKGR</sequence>
<dbReference type="RefSeq" id="WP_027841536.1">
    <property type="nucleotide sequence ID" value="NZ_LMTZ01000101.1"/>
</dbReference>
<evidence type="ECO:0000313" key="9">
    <source>
        <dbReference type="EMBL" id="KST66007.1"/>
    </source>
</evidence>
<feature type="transmembrane region" description="Helical" evidence="7">
    <location>
        <begin position="60"/>
        <end position="79"/>
    </location>
</feature>
<comment type="caution">
    <text evidence="9">The sequence shown here is derived from an EMBL/GenBank/DDBJ whole genome shotgun (WGS) entry which is preliminary data.</text>
</comment>
<keyword evidence="4 7" id="KW-0812">Transmembrane</keyword>
<name>A0A0V7ZNL3_9CYAN</name>
<evidence type="ECO:0000256" key="1">
    <source>
        <dbReference type="ARBA" id="ARBA00004141"/>
    </source>
</evidence>
<dbReference type="InterPro" id="IPR003362">
    <property type="entry name" value="Bact_transf"/>
</dbReference>
<evidence type="ECO:0000256" key="4">
    <source>
        <dbReference type="ARBA" id="ARBA00022692"/>
    </source>
</evidence>
<dbReference type="GO" id="GO:0009242">
    <property type="term" value="P:colanic acid biosynthetic process"/>
    <property type="evidence" value="ECO:0007669"/>
    <property type="project" value="TreeGrafter"/>
</dbReference>
<dbReference type="Proteomes" id="UP000053372">
    <property type="component" value="Unassembled WGS sequence"/>
</dbReference>
<dbReference type="AlphaFoldDB" id="A0A0V7ZNL3"/>
<evidence type="ECO:0000259" key="8">
    <source>
        <dbReference type="Pfam" id="PF02397"/>
    </source>
</evidence>
<feature type="domain" description="Bacterial sugar transferase" evidence="8">
    <location>
        <begin position="292"/>
        <end position="474"/>
    </location>
</feature>
<feature type="transmembrane region" description="Helical" evidence="7">
    <location>
        <begin position="28"/>
        <end position="48"/>
    </location>
</feature>
<dbReference type="InterPro" id="IPR017475">
    <property type="entry name" value="EPS_sugar_tfrase"/>
</dbReference>
<dbReference type="PANTHER" id="PTHR30576">
    <property type="entry name" value="COLANIC BIOSYNTHESIS UDP-GLUCOSE LIPID CARRIER TRANSFERASE"/>
    <property type="match status" value="1"/>
</dbReference>
<evidence type="ECO:0000256" key="3">
    <source>
        <dbReference type="ARBA" id="ARBA00022679"/>
    </source>
</evidence>
<accession>A0A0V7ZNL3</accession>
<evidence type="ECO:0000256" key="5">
    <source>
        <dbReference type="ARBA" id="ARBA00022989"/>
    </source>
</evidence>
<keyword evidence="3 9" id="KW-0808">Transferase</keyword>
<comment type="similarity">
    <text evidence="2">Belongs to the bacterial sugar transferase family.</text>
</comment>
<protein>
    <submittedName>
        <fullName evidence="9">Exopolysaccharide biosynthesis polyprenyl glycosylphosphotransferase</fullName>
    </submittedName>
</protein>
<keyword evidence="10" id="KW-1185">Reference proteome</keyword>
<proteinExistence type="inferred from homology"/>
<keyword evidence="5 7" id="KW-1133">Transmembrane helix</keyword>
<feature type="transmembrane region" description="Helical" evidence="7">
    <location>
        <begin position="124"/>
        <end position="147"/>
    </location>
</feature>
<feature type="transmembrane region" description="Helical" evidence="7">
    <location>
        <begin position="298"/>
        <end position="318"/>
    </location>
</feature>
<feature type="transmembrane region" description="Helical" evidence="7">
    <location>
        <begin position="91"/>
        <end position="112"/>
    </location>
</feature>